<accession>A0ABM1PIX2</accession>
<keyword evidence="1" id="KW-0862">Zinc</keyword>
<dbReference type="Gene3D" id="3.40.1800.20">
    <property type="match status" value="1"/>
</dbReference>
<keyword evidence="1" id="KW-0863">Zinc-finger</keyword>
<gene>
    <name evidence="4" type="primary">LOC108616437</name>
</gene>
<feature type="binding site" evidence="1">
    <location>
        <position position="5"/>
    </location>
    <ligand>
        <name>Zn(2+)</name>
        <dbReference type="ChEBI" id="CHEBI:29105"/>
    </ligand>
</feature>
<evidence type="ECO:0000259" key="2">
    <source>
        <dbReference type="PROSITE" id="PS51915"/>
    </source>
</evidence>
<reference evidence="3" key="1">
    <citation type="journal article" date="1997" name="Nucleic Acids Res.">
        <title>tRNAscan-SE: a program for improved detection of transfer RNA genes in genomic sequence.</title>
        <authorList>
            <person name="Lowe T.M."/>
            <person name="Eddy S.R."/>
        </authorList>
    </citation>
    <scope>NUCLEOTIDE SEQUENCE [LARGE SCALE GENOMIC DNA]</scope>
</reference>
<dbReference type="PROSITE" id="PS51915">
    <property type="entry name" value="ZAD"/>
    <property type="match status" value="1"/>
</dbReference>
<organism evidence="3 4">
    <name type="scientific">Drosophila arizonae</name>
    <name type="common">Fruit fly</name>
    <dbReference type="NCBI Taxonomy" id="7263"/>
    <lineage>
        <taxon>Eukaryota</taxon>
        <taxon>Metazoa</taxon>
        <taxon>Ecdysozoa</taxon>
        <taxon>Arthropoda</taxon>
        <taxon>Hexapoda</taxon>
        <taxon>Insecta</taxon>
        <taxon>Pterygota</taxon>
        <taxon>Neoptera</taxon>
        <taxon>Endopterygota</taxon>
        <taxon>Diptera</taxon>
        <taxon>Brachycera</taxon>
        <taxon>Muscomorpha</taxon>
        <taxon>Ephydroidea</taxon>
        <taxon>Drosophilidae</taxon>
        <taxon>Drosophila</taxon>
    </lineage>
</organism>
<evidence type="ECO:0000313" key="3">
    <source>
        <dbReference type="Proteomes" id="UP000694904"/>
    </source>
</evidence>
<keyword evidence="1" id="KW-0479">Metal-binding</keyword>
<dbReference type="SUPFAM" id="SSF57716">
    <property type="entry name" value="Glucocorticoid receptor-like (DNA-binding domain)"/>
    <property type="match status" value="1"/>
</dbReference>
<dbReference type="SMART" id="SM00868">
    <property type="entry name" value="zf-AD"/>
    <property type="match status" value="1"/>
</dbReference>
<dbReference type="Proteomes" id="UP000694904">
    <property type="component" value="Chromosome 2"/>
</dbReference>
<reference evidence="3" key="2">
    <citation type="journal article" date="2016" name="G3 (Bethesda)">
        <title>Genome Evolution in Three Species of Cactophilic Drosophila.</title>
        <authorList>
            <person name="Sanchez-Flores A."/>
            <person name="Penazola F."/>
            <person name="Carpinteyro-Ponce J."/>
            <person name="Nazario-Yepiz N."/>
            <person name="Abreu-Goodger C."/>
            <person name="Machado C.A."/>
            <person name="Markow T.A."/>
        </authorList>
    </citation>
    <scope>NUCLEOTIDE SEQUENCE [LARGE SCALE GENOMIC DNA]</scope>
</reference>
<dbReference type="InterPro" id="IPR012934">
    <property type="entry name" value="Znf_AD"/>
</dbReference>
<feature type="binding site" evidence="1">
    <location>
        <position position="8"/>
    </location>
    <ligand>
        <name>Zn(2+)</name>
        <dbReference type="ChEBI" id="CHEBI:29105"/>
    </ligand>
</feature>
<evidence type="ECO:0000313" key="4">
    <source>
        <dbReference type="RefSeq" id="XP_017867158.1"/>
    </source>
</evidence>
<dbReference type="GeneID" id="108616437"/>
<feature type="binding site" evidence="1">
    <location>
        <position position="48"/>
    </location>
    <ligand>
        <name>Zn(2+)</name>
        <dbReference type="ChEBI" id="CHEBI:29105"/>
    </ligand>
</feature>
<keyword evidence="3" id="KW-1185">Reference proteome</keyword>
<dbReference type="Pfam" id="PF07776">
    <property type="entry name" value="zf-AD"/>
    <property type="match status" value="1"/>
</dbReference>
<name>A0ABM1PIX2_DROAR</name>
<dbReference type="RefSeq" id="XP_017867158.1">
    <property type="nucleotide sequence ID" value="XM_018011669.1"/>
</dbReference>
<sequence>MSTVCRLCLRKDANFVISNGQVAVKILSCTGLEIDPNDKLPQLICQVCRLHLEEFHYFRKRCHAADRRLRQLTRLGRSFDYESNLLDSDKSDVLLLKDVANCTPTACSESNARWRREAAQMIRREIDSHKSDLVVVCKQQVREEIEQQVRSEVESLIIADVKKKCQLKVLDDLFYEIETWFVHKRNSAARSQALDSDCFLSDMDAAEMESASTITDQIGSNSELMTNAESVNNLNNSTESLVEVIETVPSPIHQPSSGSSAPAMELIPTSSKVLPMVEINMDNSQYSHLREYGNTANFLSTKDLVSPVKTPRVRHKEKELSRIQLRDRICQIHGTENEKIRNCLRCRLRGPLNTKKNTK</sequence>
<protein>
    <submittedName>
        <fullName evidence="4">Uncharacterized protein LOC108616437</fullName>
    </submittedName>
</protein>
<reference evidence="4" key="3">
    <citation type="submission" date="2025-08" db="UniProtKB">
        <authorList>
            <consortium name="RefSeq"/>
        </authorList>
    </citation>
    <scope>IDENTIFICATION</scope>
    <source>
        <tissue evidence="4">Whole organism</tissue>
    </source>
</reference>
<feature type="domain" description="ZAD" evidence="2">
    <location>
        <begin position="3"/>
        <end position="72"/>
    </location>
</feature>
<proteinExistence type="predicted"/>
<feature type="binding site" evidence="1">
    <location>
        <position position="45"/>
    </location>
    <ligand>
        <name>Zn(2+)</name>
        <dbReference type="ChEBI" id="CHEBI:29105"/>
    </ligand>
</feature>
<evidence type="ECO:0000256" key="1">
    <source>
        <dbReference type="PROSITE-ProRule" id="PRU01263"/>
    </source>
</evidence>